<evidence type="ECO:0000256" key="3">
    <source>
        <dbReference type="ARBA" id="ARBA00023163"/>
    </source>
</evidence>
<evidence type="ECO:0000313" key="7">
    <source>
        <dbReference type="Proteomes" id="UP000075604"/>
    </source>
</evidence>
<feature type="DNA-binding region" description="H-T-H motif" evidence="4">
    <location>
        <begin position="33"/>
        <end position="52"/>
    </location>
</feature>
<evidence type="ECO:0000256" key="4">
    <source>
        <dbReference type="PROSITE-ProRule" id="PRU00335"/>
    </source>
</evidence>
<feature type="domain" description="HTH tetR-type" evidence="5">
    <location>
        <begin position="10"/>
        <end position="70"/>
    </location>
</feature>
<dbReference type="AlphaFoldDB" id="A0A150PHB6"/>
<evidence type="ECO:0000259" key="5">
    <source>
        <dbReference type="PROSITE" id="PS50977"/>
    </source>
</evidence>
<dbReference type="InterPro" id="IPR001647">
    <property type="entry name" value="HTH_TetR"/>
</dbReference>
<evidence type="ECO:0000313" key="6">
    <source>
        <dbReference type="EMBL" id="KYF55042.1"/>
    </source>
</evidence>
<name>A0A150PHB6_SORCE</name>
<dbReference type="PANTHER" id="PTHR30055:SF234">
    <property type="entry name" value="HTH-TYPE TRANSCRIPTIONAL REGULATOR BETI"/>
    <property type="match status" value="1"/>
</dbReference>
<dbReference type="GO" id="GO:0000976">
    <property type="term" value="F:transcription cis-regulatory region binding"/>
    <property type="evidence" value="ECO:0007669"/>
    <property type="project" value="TreeGrafter"/>
</dbReference>
<evidence type="ECO:0000256" key="2">
    <source>
        <dbReference type="ARBA" id="ARBA00023125"/>
    </source>
</evidence>
<dbReference type="InterPro" id="IPR050109">
    <property type="entry name" value="HTH-type_TetR-like_transc_reg"/>
</dbReference>
<dbReference type="GO" id="GO:0003700">
    <property type="term" value="F:DNA-binding transcription factor activity"/>
    <property type="evidence" value="ECO:0007669"/>
    <property type="project" value="TreeGrafter"/>
</dbReference>
<keyword evidence="1" id="KW-0805">Transcription regulation</keyword>
<protein>
    <recommendedName>
        <fullName evidence="5">HTH tetR-type domain-containing protein</fullName>
    </recommendedName>
</protein>
<comment type="caution">
    <text evidence="6">The sequence shown here is derived from an EMBL/GenBank/DDBJ whole genome shotgun (WGS) entry which is preliminary data.</text>
</comment>
<sequence>MADGDFSKQRQRAERILDAAAELVLRWGYKRVTIDEVAKRANIGKGTVYLHWKTREALFLAVLARDALRMFDRFAEVIREDPAEILLHRAMRRRLLLLEEYPLLQALFSRDTEVLGSLVTDSAARPLQANKFAYLREYCGLLRSRGLLRTDVDLDAQIYAINAAVFGFYLIDPLLPAEERRSIEERADMVATMVRRTFEPPEPPEPDVVRALAPAIIDRFEQLRAHYVQFAQGNITSTRESPEE</sequence>
<dbReference type="SUPFAM" id="SSF46689">
    <property type="entry name" value="Homeodomain-like"/>
    <property type="match status" value="1"/>
</dbReference>
<dbReference type="Pfam" id="PF00440">
    <property type="entry name" value="TetR_N"/>
    <property type="match status" value="1"/>
</dbReference>
<proteinExistence type="predicted"/>
<dbReference type="Proteomes" id="UP000075604">
    <property type="component" value="Unassembled WGS sequence"/>
</dbReference>
<dbReference type="PANTHER" id="PTHR30055">
    <property type="entry name" value="HTH-TYPE TRANSCRIPTIONAL REGULATOR RUTR"/>
    <property type="match status" value="1"/>
</dbReference>
<dbReference type="EMBL" id="JELX01002546">
    <property type="protein sequence ID" value="KYF55042.1"/>
    <property type="molecule type" value="Genomic_DNA"/>
</dbReference>
<keyword evidence="3" id="KW-0804">Transcription</keyword>
<organism evidence="6 7">
    <name type="scientific">Sorangium cellulosum</name>
    <name type="common">Polyangium cellulosum</name>
    <dbReference type="NCBI Taxonomy" id="56"/>
    <lineage>
        <taxon>Bacteria</taxon>
        <taxon>Pseudomonadati</taxon>
        <taxon>Myxococcota</taxon>
        <taxon>Polyangia</taxon>
        <taxon>Polyangiales</taxon>
        <taxon>Polyangiaceae</taxon>
        <taxon>Sorangium</taxon>
    </lineage>
</organism>
<evidence type="ECO:0000256" key="1">
    <source>
        <dbReference type="ARBA" id="ARBA00023015"/>
    </source>
</evidence>
<dbReference type="Gene3D" id="1.10.357.10">
    <property type="entry name" value="Tetracycline Repressor, domain 2"/>
    <property type="match status" value="1"/>
</dbReference>
<accession>A0A150PHB6</accession>
<dbReference type="PRINTS" id="PR00455">
    <property type="entry name" value="HTHTETR"/>
</dbReference>
<dbReference type="InterPro" id="IPR009057">
    <property type="entry name" value="Homeodomain-like_sf"/>
</dbReference>
<gene>
    <name evidence="6" type="ORF">BE04_49335</name>
</gene>
<dbReference type="PROSITE" id="PS50977">
    <property type="entry name" value="HTH_TETR_2"/>
    <property type="match status" value="1"/>
</dbReference>
<reference evidence="6 7" key="1">
    <citation type="submission" date="2014-02" db="EMBL/GenBank/DDBJ databases">
        <title>The small core and large imbalanced accessory genome model reveals a collaborative survival strategy of Sorangium cellulosum strains in nature.</title>
        <authorList>
            <person name="Han K."/>
            <person name="Peng R."/>
            <person name="Blom J."/>
            <person name="Li Y.-Z."/>
        </authorList>
    </citation>
    <scope>NUCLEOTIDE SEQUENCE [LARGE SCALE GENOMIC DNA]</scope>
    <source>
        <strain evidence="6 7">So0157-18</strain>
    </source>
</reference>
<keyword evidence="2 4" id="KW-0238">DNA-binding</keyword>